<accession>F0UIK2</accession>
<evidence type="ECO:0000256" key="1">
    <source>
        <dbReference type="SAM" id="MobiDB-lite"/>
    </source>
</evidence>
<feature type="region of interest" description="Disordered" evidence="1">
    <location>
        <begin position="41"/>
        <end position="82"/>
    </location>
</feature>
<evidence type="ECO:0000313" key="3">
    <source>
        <dbReference type="Proteomes" id="UP000008142"/>
    </source>
</evidence>
<sequence>MKNLWKVVNAMVKHMDWRPESIHEAALDVGKRRWRTLDASYLPRRRSPKPTPAEDHVADNLSLRVGTHIQTSPKSKTSWRGCGQHIPRVMDSVPTEQWCTCTPKQKIEGKEYPPRAGEGTTAATAAASS</sequence>
<dbReference type="Proteomes" id="UP000008142">
    <property type="component" value="Unassembled WGS sequence"/>
</dbReference>
<dbReference type="PANTHER" id="PTHR34724:SF2">
    <property type="entry name" value="OS12G0596101 PROTEIN"/>
    <property type="match status" value="1"/>
</dbReference>
<dbReference type="OrthoDB" id="88410at2759"/>
<dbReference type="EMBL" id="DS990639">
    <property type="protein sequence ID" value="EGC46401.1"/>
    <property type="molecule type" value="Genomic_DNA"/>
</dbReference>
<gene>
    <name evidence="2" type="ORF">HCEG_05616</name>
</gene>
<evidence type="ECO:0000313" key="2">
    <source>
        <dbReference type="EMBL" id="EGC46401.1"/>
    </source>
</evidence>
<name>F0UIK2_AJEC8</name>
<proteinExistence type="predicted"/>
<dbReference type="PANTHER" id="PTHR34724">
    <property type="entry name" value="OS12G0596101 PROTEIN"/>
    <property type="match status" value="1"/>
</dbReference>
<reference evidence="3" key="1">
    <citation type="submission" date="2008-07" db="EMBL/GenBank/DDBJ databases">
        <title>Annotation of Ajellomyces capsulatus strain H88.</title>
        <authorList>
            <person name="Champion M."/>
            <person name="Cuomo C."/>
            <person name="Ma L.-J."/>
            <person name="Henn M.R."/>
            <person name="Sil A."/>
            <person name="Goldman B."/>
            <person name="Young S.K."/>
            <person name="Kodira C.D."/>
            <person name="Zeng Q."/>
            <person name="Koehrsen M."/>
            <person name="Alvarado L."/>
            <person name="Berlin A."/>
            <person name="Borenstein D."/>
            <person name="Chen Z."/>
            <person name="Engels R."/>
            <person name="Freedman E."/>
            <person name="Gellesch M."/>
            <person name="Goldberg J."/>
            <person name="Griggs A."/>
            <person name="Gujja S."/>
            <person name="Heiman D."/>
            <person name="Hepburn T."/>
            <person name="Howarth C."/>
            <person name="Jen D."/>
            <person name="Larson L."/>
            <person name="Lewis B."/>
            <person name="Mehta T."/>
            <person name="Park D."/>
            <person name="Pearson M."/>
            <person name="Roberts A."/>
            <person name="Saif S."/>
            <person name="Shea T."/>
            <person name="Shenoy N."/>
            <person name="Sisk P."/>
            <person name="Stolte C."/>
            <person name="Sykes S."/>
            <person name="Walk T."/>
            <person name="White J."/>
            <person name="Yandava C."/>
            <person name="Klein B."/>
            <person name="McEwen J.G."/>
            <person name="Puccia R."/>
            <person name="Goldman G.H."/>
            <person name="Felipe M.S."/>
            <person name="Nino-Vega G."/>
            <person name="San-Blas G."/>
            <person name="Taylor J."/>
            <person name="Mendoza L."/>
            <person name="Galagan J."/>
            <person name="Nusbaum C."/>
            <person name="Birren B."/>
        </authorList>
    </citation>
    <scope>NUCLEOTIDE SEQUENCE [LARGE SCALE GENOMIC DNA]</scope>
    <source>
        <strain evidence="3">H88</strain>
    </source>
</reference>
<feature type="compositionally biased region" description="Low complexity" evidence="1">
    <location>
        <begin position="120"/>
        <end position="129"/>
    </location>
</feature>
<feature type="region of interest" description="Disordered" evidence="1">
    <location>
        <begin position="107"/>
        <end position="129"/>
    </location>
</feature>
<feature type="compositionally biased region" description="Polar residues" evidence="1">
    <location>
        <begin position="68"/>
        <end position="78"/>
    </location>
</feature>
<dbReference type="AlphaFoldDB" id="F0UIK2"/>
<dbReference type="HOGENOM" id="CLU_1948206_0_0_1"/>
<organism evidence="3">
    <name type="scientific">Ajellomyces capsulatus (strain H88)</name>
    <name type="common">Darling's disease fungus</name>
    <name type="synonym">Histoplasma capsulatum</name>
    <dbReference type="NCBI Taxonomy" id="544711"/>
    <lineage>
        <taxon>Eukaryota</taxon>
        <taxon>Fungi</taxon>
        <taxon>Dikarya</taxon>
        <taxon>Ascomycota</taxon>
        <taxon>Pezizomycotina</taxon>
        <taxon>Eurotiomycetes</taxon>
        <taxon>Eurotiomycetidae</taxon>
        <taxon>Onygenales</taxon>
        <taxon>Ajellomycetaceae</taxon>
        <taxon>Histoplasma</taxon>
    </lineage>
</organism>
<protein>
    <submittedName>
        <fullName evidence="2">Uncharacterized protein</fullName>
    </submittedName>
</protein>